<feature type="domain" description="SAM" evidence="18">
    <location>
        <begin position="1163"/>
        <end position="1226"/>
    </location>
</feature>
<keyword evidence="4" id="KW-0597">Phosphoprotein</keyword>
<evidence type="ECO:0000313" key="20">
    <source>
        <dbReference type="EMBL" id="KAG8559631.1"/>
    </source>
</evidence>
<feature type="region of interest" description="Disordered" evidence="17">
    <location>
        <begin position="309"/>
        <end position="338"/>
    </location>
</feature>
<keyword evidence="9" id="KW-0009">Actin-binding</keyword>
<evidence type="ECO:0000256" key="4">
    <source>
        <dbReference type="ARBA" id="ARBA00022553"/>
    </source>
</evidence>
<dbReference type="GO" id="GO:0005737">
    <property type="term" value="C:cytoplasm"/>
    <property type="evidence" value="ECO:0007669"/>
    <property type="project" value="TreeGrafter"/>
</dbReference>
<comment type="caution">
    <text evidence="20">The sequence shown here is derived from an EMBL/GenBank/DDBJ whole genome shotgun (WGS) entry which is preliminary data.</text>
</comment>
<keyword evidence="3" id="KW-0963">Cytoplasm</keyword>
<evidence type="ECO:0000259" key="18">
    <source>
        <dbReference type="PROSITE" id="PS50105"/>
    </source>
</evidence>
<dbReference type="InterPro" id="IPR001660">
    <property type="entry name" value="SAM"/>
</dbReference>
<evidence type="ECO:0000256" key="6">
    <source>
        <dbReference type="ARBA" id="ARBA00022902"/>
    </source>
</evidence>
<evidence type="ECO:0000313" key="21">
    <source>
        <dbReference type="Proteomes" id="UP000824782"/>
    </source>
</evidence>
<evidence type="ECO:0000256" key="15">
    <source>
        <dbReference type="ARBA" id="ARBA00082439"/>
    </source>
</evidence>
<dbReference type="InterPro" id="IPR040645">
    <property type="entry name" value="Neurabin-1/2_PDZ"/>
</dbReference>
<dbReference type="GO" id="GO:0030425">
    <property type="term" value="C:dendrite"/>
    <property type="evidence" value="ECO:0007669"/>
    <property type="project" value="TreeGrafter"/>
</dbReference>
<dbReference type="PROSITE" id="PS50106">
    <property type="entry name" value="PDZ"/>
    <property type="match status" value="1"/>
</dbReference>
<feature type="compositionally biased region" description="Low complexity" evidence="17">
    <location>
        <begin position="185"/>
        <end position="196"/>
    </location>
</feature>
<proteinExistence type="predicted"/>
<keyword evidence="8 16" id="KW-0175">Coiled coil</keyword>
<dbReference type="SMART" id="SM00454">
    <property type="entry name" value="SAM"/>
    <property type="match status" value="1"/>
</dbReference>
<evidence type="ECO:0000259" key="19">
    <source>
        <dbReference type="PROSITE" id="PS50106"/>
    </source>
</evidence>
<feature type="compositionally biased region" description="Basic and acidic residues" evidence="17">
    <location>
        <begin position="460"/>
        <end position="473"/>
    </location>
</feature>
<dbReference type="GO" id="GO:0019722">
    <property type="term" value="P:calcium-mediated signaling"/>
    <property type="evidence" value="ECO:0007669"/>
    <property type="project" value="TreeGrafter"/>
</dbReference>
<evidence type="ECO:0000256" key="17">
    <source>
        <dbReference type="SAM" id="MobiDB-lite"/>
    </source>
</evidence>
<dbReference type="GO" id="GO:0051015">
    <property type="term" value="F:actin filament binding"/>
    <property type="evidence" value="ECO:0007669"/>
    <property type="project" value="TreeGrafter"/>
</dbReference>
<dbReference type="SUPFAM" id="SSF47769">
    <property type="entry name" value="SAM/Pointed domain"/>
    <property type="match status" value="1"/>
</dbReference>
<name>A0AAV7AE34_ENGPU</name>
<keyword evidence="21" id="KW-1185">Reference proteome</keyword>
<dbReference type="PROSITE" id="PS50105">
    <property type="entry name" value="SAM_DOMAIN"/>
    <property type="match status" value="1"/>
</dbReference>
<dbReference type="SUPFAM" id="SSF50156">
    <property type="entry name" value="PDZ domain-like"/>
    <property type="match status" value="1"/>
</dbReference>
<feature type="region of interest" description="Disordered" evidence="17">
    <location>
        <begin position="235"/>
        <end position="254"/>
    </location>
</feature>
<evidence type="ECO:0000256" key="2">
    <source>
        <dbReference type="ARBA" id="ARBA00022473"/>
    </source>
</evidence>
<dbReference type="EMBL" id="WNYA01000008">
    <property type="protein sequence ID" value="KAG8559631.1"/>
    <property type="molecule type" value="Genomic_DNA"/>
</dbReference>
<organism evidence="20 21">
    <name type="scientific">Engystomops pustulosus</name>
    <name type="common">Tungara frog</name>
    <name type="synonym">Physalaemus pustulosus</name>
    <dbReference type="NCBI Taxonomy" id="76066"/>
    <lineage>
        <taxon>Eukaryota</taxon>
        <taxon>Metazoa</taxon>
        <taxon>Chordata</taxon>
        <taxon>Craniata</taxon>
        <taxon>Vertebrata</taxon>
        <taxon>Euteleostomi</taxon>
        <taxon>Amphibia</taxon>
        <taxon>Batrachia</taxon>
        <taxon>Anura</taxon>
        <taxon>Neobatrachia</taxon>
        <taxon>Hyloidea</taxon>
        <taxon>Leptodactylidae</taxon>
        <taxon>Leiuperinae</taxon>
        <taxon>Engystomops</taxon>
    </lineage>
</organism>
<evidence type="ECO:0000256" key="10">
    <source>
        <dbReference type="ARBA" id="ARBA00023212"/>
    </source>
</evidence>
<feature type="compositionally biased region" description="Polar residues" evidence="17">
    <location>
        <begin position="1090"/>
        <end position="1100"/>
    </location>
</feature>
<feature type="compositionally biased region" description="Basic and acidic residues" evidence="17">
    <location>
        <begin position="1227"/>
        <end position="1244"/>
    </location>
</feature>
<evidence type="ECO:0000256" key="12">
    <source>
        <dbReference type="ARBA" id="ARBA00067399"/>
    </source>
</evidence>
<feature type="compositionally biased region" description="Polar residues" evidence="17">
    <location>
        <begin position="984"/>
        <end position="1010"/>
    </location>
</feature>
<feature type="region of interest" description="Disordered" evidence="17">
    <location>
        <begin position="1227"/>
        <end position="1265"/>
    </location>
</feature>
<dbReference type="FunFam" id="1.10.150.50:FF:000008">
    <property type="entry name" value="Neurabin-1 isoform 1-like protein"/>
    <property type="match status" value="1"/>
</dbReference>
<evidence type="ECO:0000256" key="14">
    <source>
        <dbReference type="ARBA" id="ARBA00077125"/>
    </source>
</evidence>
<gene>
    <name evidence="20" type="ORF">GDO81_017395</name>
</gene>
<evidence type="ECO:0000256" key="3">
    <source>
        <dbReference type="ARBA" id="ARBA00022490"/>
    </source>
</evidence>
<feature type="compositionally biased region" description="Acidic residues" evidence="17">
    <location>
        <begin position="413"/>
        <end position="432"/>
    </location>
</feature>
<feature type="compositionally biased region" description="Basic and acidic residues" evidence="17">
    <location>
        <begin position="1017"/>
        <end position="1040"/>
    </location>
</feature>
<feature type="compositionally biased region" description="Acidic residues" evidence="17">
    <location>
        <begin position="639"/>
        <end position="652"/>
    </location>
</feature>
<evidence type="ECO:0000256" key="16">
    <source>
        <dbReference type="SAM" id="Coils"/>
    </source>
</evidence>
<feature type="compositionally biased region" description="Polar residues" evidence="17">
    <location>
        <begin position="626"/>
        <end position="638"/>
    </location>
</feature>
<dbReference type="Pfam" id="PF07647">
    <property type="entry name" value="SAM_2"/>
    <property type="match status" value="1"/>
</dbReference>
<evidence type="ECO:0000256" key="5">
    <source>
        <dbReference type="ARBA" id="ARBA00022782"/>
    </source>
</evidence>
<dbReference type="Pfam" id="PF17817">
    <property type="entry name" value="PDZ_5"/>
    <property type="match status" value="1"/>
</dbReference>
<keyword evidence="5" id="KW-0221">Differentiation</keyword>
<dbReference type="GO" id="GO:0014069">
    <property type="term" value="C:postsynaptic density"/>
    <property type="evidence" value="ECO:0007669"/>
    <property type="project" value="TreeGrafter"/>
</dbReference>
<feature type="compositionally biased region" description="Basic and acidic residues" evidence="17">
    <location>
        <begin position="164"/>
        <end position="181"/>
    </location>
</feature>
<dbReference type="InterPro" id="IPR043446">
    <property type="entry name" value="Neurabin-like"/>
</dbReference>
<feature type="compositionally biased region" description="Low complexity" evidence="17">
    <location>
        <begin position="213"/>
        <end position="222"/>
    </location>
</feature>
<dbReference type="FunFam" id="2.30.42.10:FF:000010">
    <property type="entry name" value="Neurabin-1 isoform 1"/>
    <property type="match status" value="1"/>
</dbReference>
<evidence type="ECO:0000256" key="13">
    <source>
        <dbReference type="ARBA" id="ARBA00076637"/>
    </source>
</evidence>
<sequence>MMKTEGKGERNLRSASPHRNAYKSDFHAIKCTFDGVKPEISPKPTSLKLNANGAQGELHRGRASYGNRVHKIKNMFMQMSSSPPDPVENKIIKPEIPSPPTNTSVSVQKNNALNLSPEVPSSEKVVKTAEEVDLDKVALAEKFSETRKIFERNLNRQTTFDRSSPTKEDKVIRPDRRHGSVDMESASSDLSPNSASTKSPTSSENNQFSGQRSTSSASSSTSLNAGPISRRLESFLADSDGEEPKDLTRTNEILIESGSTKSTVTINHSDALTDTGLNNNEGTKNTTAQGEKVEDLSLGDGTAKSALIPDDSVSLQNNNSLPGTKENESEAPVSDKAQTEMVRAELVVLQNESSESEEDANLKDDVFEEIKPLGPKPCLNDSLQIAEKKIREEHKSSLENESSAEVIQKPTEEAQEEADSDDEDGSEFEEQTDNNKNLIRYSTEAFGIENAAFDDDRDTEGEHPPGENEKFPVNEDADYDISSDYEEVPGLSEEEDLMPARKVKFSTAPIKVFPTFSNEDYDRRNEEVDPVAASAEYELEKRVEKMDVFPVEIEKGDSGLGISIIGMGVGADQGLEKLGIFVKTITEGGAAQRDGRFLIGREKPGTQSEVARLISETLEQERCQQQMYDQQYSEGSTGQEEDFDEDEDDEDHLESHLHGNSVEVFELPESDDLTFPSDMDASQLALKFKELQLKYAVTTAEVNQLKDRIKAAENEKLDWETNRIKYQQSVEENKEKIKKLETYWLEAQALCKTVNEHLKETQEQYDTLEKKYTKAKKLLKDFQLKEIEFEKKELEHKELLKEKDRQHTEQITLLHTRITELENKLGVYEQKLQVKPSKHESEESSQHIATAPAESAGEAVSETSTLLESSISDFDACVGEIQRLDTSAHRAKAQLALQVKRQRPSRNKLKEQTVVKEQKLYPEEEETEESLQSGTVSPCEKTDDSEDQLCSQDEDQRIEKSRAAESLGSLLESNPSISTSSSPAHRTNTETILTSSQSPTGEGLAQSSSGGYIRNTKLRESKGKGKVAKDDKRNDDKTTESSENTAKHKRRFPDFGGLRKSGGKGKKQDRENQRGSLDSRGSRELLDEAGNQSLSDSDSPVPTCMPFSWFGESHKESAYSGSLTFPTIDPLDEQERAKLKALDEDVNPSGKQNQWHSRPVSDWSTQQVCHWLMGMNMEQYIEEFTSKNVDGQQLMLLDSDRLKALGVSSQADRATIKKKIKEIKKAQEKLEKQKEKCSKKEAQRRSGGGSTSSGGKVVATVESSC</sequence>
<feature type="region of interest" description="Disordered" evidence="17">
    <location>
        <begin position="898"/>
        <end position="1102"/>
    </location>
</feature>
<keyword evidence="2" id="KW-0217">Developmental protein</keyword>
<feature type="region of interest" description="Disordered" evidence="17">
    <location>
        <begin position="390"/>
        <end position="479"/>
    </location>
</feature>
<dbReference type="InterPro" id="IPR013761">
    <property type="entry name" value="SAM/pointed_sf"/>
</dbReference>
<dbReference type="GO" id="GO:0007015">
    <property type="term" value="P:actin filament organization"/>
    <property type="evidence" value="ECO:0007669"/>
    <property type="project" value="TreeGrafter"/>
</dbReference>
<feature type="compositionally biased region" description="Low complexity" evidence="17">
    <location>
        <begin position="969"/>
        <end position="983"/>
    </location>
</feature>
<evidence type="ECO:0000256" key="11">
    <source>
        <dbReference type="ARBA" id="ARBA00034103"/>
    </source>
</evidence>
<dbReference type="PANTHER" id="PTHR16154:SF26">
    <property type="entry name" value="PROTEIN PHOSPHATASE 1 REGULATORY SUBUNIT 9 LIKE"/>
    <property type="match status" value="1"/>
</dbReference>
<dbReference type="GO" id="GO:0015629">
    <property type="term" value="C:actin cytoskeleton"/>
    <property type="evidence" value="ECO:0007669"/>
    <property type="project" value="TreeGrafter"/>
</dbReference>
<dbReference type="InterPro" id="IPR036034">
    <property type="entry name" value="PDZ_sf"/>
</dbReference>
<feature type="compositionally biased region" description="Polar residues" evidence="17">
    <location>
        <begin position="313"/>
        <end position="322"/>
    </location>
</feature>
<dbReference type="AlphaFoldDB" id="A0AAV7AE34"/>
<dbReference type="CDD" id="cd09512">
    <property type="entry name" value="SAM_Neurabin-like"/>
    <property type="match status" value="1"/>
</dbReference>
<evidence type="ECO:0000256" key="7">
    <source>
        <dbReference type="ARBA" id="ARBA00023018"/>
    </source>
</evidence>
<dbReference type="Gene3D" id="1.10.150.50">
    <property type="entry name" value="Transcription Factor, Ets-1"/>
    <property type="match status" value="1"/>
</dbReference>
<reference evidence="20" key="1">
    <citation type="thesis" date="2020" institute="ProQuest LLC" country="789 East Eisenhower Parkway, Ann Arbor, MI, USA">
        <title>Comparative Genomics and Chromosome Evolution.</title>
        <authorList>
            <person name="Mudd A.B."/>
        </authorList>
    </citation>
    <scope>NUCLEOTIDE SEQUENCE</scope>
    <source>
        <strain evidence="20">237g6f4</strain>
        <tissue evidence="20">Blood</tissue>
    </source>
</reference>
<evidence type="ECO:0000256" key="9">
    <source>
        <dbReference type="ARBA" id="ARBA00023203"/>
    </source>
</evidence>
<dbReference type="PANTHER" id="PTHR16154">
    <property type="entry name" value="NEURABIN"/>
    <property type="match status" value="1"/>
</dbReference>
<feature type="region of interest" description="Disordered" evidence="17">
    <location>
        <begin position="832"/>
        <end position="864"/>
    </location>
</feature>
<feature type="region of interest" description="Disordered" evidence="17">
    <location>
        <begin position="626"/>
        <end position="654"/>
    </location>
</feature>
<feature type="compositionally biased region" description="Basic and acidic residues" evidence="17">
    <location>
        <begin position="954"/>
        <end position="963"/>
    </location>
</feature>
<accession>A0AAV7AE34</accession>
<keyword evidence="7" id="KW-0770">Synapse</keyword>
<feature type="compositionally biased region" description="Basic and acidic residues" evidence="17">
    <location>
        <begin position="908"/>
        <end position="922"/>
    </location>
</feature>
<feature type="domain" description="PDZ" evidence="19">
    <location>
        <begin position="550"/>
        <end position="600"/>
    </location>
</feature>
<feature type="region of interest" description="Disordered" evidence="17">
    <location>
        <begin position="159"/>
        <end position="226"/>
    </location>
</feature>
<keyword evidence="10" id="KW-0206">Cytoskeleton</keyword>
<keyword evidence="6" id="KW-0524">Neurogenesis</keyword>
<evidence type="ECO:0000256" key="8">
    <source>
        <dbReference type="ARBA" id="ARBA00023054"/>
    </source>
</evidence>
<comment type="subcellular location">
    <subcellularLocation>
        <location evidence="1">Cytoplasm</location>
        <location evidence="1">Cytoskeleton</location>
    </subcellularLocation>
    <subcellularLocation>
        <location evidence="11">Synapse</location>
    </subcellularLocation>
</comment>
<feature type="coiled-coil region" evidence="16">
    <location>
        <begin position="688"/>
        <end position="785"/>
    </location>
</feature>
<protein>
    <recommendedName>
        <fullName evidence="12">Neurabin-1</fullName>
    </recommendedName>
    <alternativeName>
        <fullName evidence="14">Neurabin-I</fullName>
    </alternativeName>
    <alternativeName>
        <fullName evidence="13">Neural tissue-specific F-actin-binding protein I</fullName>
    </alternativeName>
    <alternativeName>
        <fullName evidence="15">Protein phosphatase 1 regulatory subunit 9A</fullName>
    </alternativeName>
</protein>
<feature type="compositionally biased region" description="Polar residues" evidence="17">
    <location>
        <begin position="197"/>
        <end position="212"/>
    </location>
</feature>
<dbReference type="Proteomes" id="UP000824782">
    <property type="component" value="Unassembled WGS sequence"/>
</dbReference>
<evidence type="ECO:0000256" key="1">
    <source>
        <dbReference type="ARBA" id="ARBA00004245"/>
    </source>
</evidence>
<dbReference type="GO" id="GO:0031175">
    <property type="term" value="P:neuron projection development"/>
    <property type="evidence" value="ECO:0007669"/>
    <property type="project" value="TreeGrafter"/>
</dbReference>
<dbReference type="InterPro" id="IPR001478">
    <property type="entry name" value="PDZ"/>
</dbReference>
<dbReference type="Gene3D" id="2.30.42.10">
    <property type="match status" value="1"/>
</dbReference>